<dbReference type="InterPro" id="IPR020075">
    <property type="entry name" value="Uncharacterised_AF2234"/>
</dbReference>
<dbReference type="Pfam" id="PF10967">
    <property type="entry name" value="DUF2769"/>
    <property type="match status" value="1"/>
</dbReference>
<dbReference type="Gene3D" id="2.120.10.30">
    <property type="entry name" value="TolB, C-terminal domain"/>
    <property type="match status" value="1"/>
</dbReference>
<comment type="caution">
    <text evidence="2">The sequence shown here is derived from an EMBL/GenBank/DDBJ whole genome shotgun (WGS) entry which is preliminary data.</text>
</comment>
<organism evidence="2 3">
    <name type="scientific">Methanobacterium bryantii</name>
    <dbReference type="NCBI Taxonomy" id="2161"/>
    <lineage>
        <taxon>Archaea</taxon>
        <taxon>Methanobacteriati</taxon>
        <taxon>Methanobacteriota</taxon>
        <taxon>Methanomada group</taxon>
        <taxon>Methanobacteria</taxon>
        <taxon>Methanobacteriales</taxon>
        <taxon>Methanobacteriaceae</taxon>
        <taxon>Methanobacterium</taxon>
    </lineage>
</organism>
<dbReference type="PANTHER" id="PTHR19328">
    <property type="entry name" value="HEDGEHOG-INTERACTING PROTEIN"/>
    <property type="match status" value="1"/>
</dbReference>
<dbReference type="SUPFAM" id="SSF50952">
    <property type="entry name" value="Soluble quinoprotein glucose dehydrogenase"/>
    <property type="match status" value="1"/>
</dbReference>
<evidence type="ECO:0000313" key="2">
    <source>
        <dbReference type="EMBL" id="PAV03328.1"/>
    </source>
</evidence>
<dbReference type="EMBL" id="LMVM01000039">
    <property type="protein sequence ID" value="PAV03328.1"/>
    <property type="molecule type" value="Genomic_DNA"/>
</dbReference>
<dbReference type="InterPro" id="IPR012938">
    <property type="entry name" value="Glc/Sorbosone_DH"/>
</dbReference>
<dbReference type="RefSeq" id="WP_069583028.1">
    <property type="nucleotide sequence ID" value="NZ_LMVM01000039.1"/>
</dbReference>
<proteinExistence type="predicted"/>
<dbReference type="PANTHER" id="PTHR19328:SF13">
    <property type="entry name" value="HIPL1 PROTEIN"/>
    <property type="match status" value="1"/>
</dbReference>
<feature type="domain" description="Glucose/Sorbosone dehydrogenase" evidence="1">
    <location>
        <begin position="45"/>
        <end position="291"/>
    </location>
</feature>
<dbReference type="InterPro" id="IPR011042">
    <property type="entry name" value="6-blade_b-propeller_TolB-like"/>
</dbReference>
<protein>
    <submittedName>
        <fullName evidence="2">Glucose dehydrogenase</fullName>
    </submittedName>
</protein>
<keyword evidence="3" id="KW-1185">Reference proteome</keyword>
<dbReference type="Proteomes" id="UP000217784">
    <property type="component" value="Unassembled WGS sequence"/>
</dbReference>
<gene>
    <name evidence="2" type="ORF">ASJ80_04845</name>
</gene>
<dbReference type="AlphaFoldDB" id="A0A2A2H1N9"/>
<evidence type="ECO:0000313" key="3">
    <source>
        <dbReference type="Proteomes" id="UP000217784"/>
    </source>
</evidence>
<dbReference type="Pfam" id="PF07995">
    <property type="entry name" value="GSDH"/>
    <property type="match status" value="1"/>
</dbReference>
<reference evidence="2 3" key="1">
    <citation type="journal article" date="2017" name="BMC Genomics">
        <title>Genomic analysis of methanogenic archaea reveals a shift towards energy conservation.</title>
        <authorList>
            <person name="Gilmore S.P."/>
            <person name="Henske J.K."/>
            <person name="Sexton J.A."/>
            <person name="Solomon K.V."/>
            <person name="Seppala S."/>
            <person name="Yoo J.I."/>
            <person name="Huyett L.M."/>
            <person name="Pressman A."/>
            <person name="Cogan J.Z."/>
            <person name="Kivenson V."/>
            <person name="Peng X."/>
            <person name="Tan Y."/>
            <person name="Valentine D.L."/>
            <person name="O'Malley M.A."/>
        </authorList>
    </citation>
    <scope>NUCLEOTIDE SEQUENCE [LARGE SCALE GENOMIC DNA]</scope>
    <source>
        <strain evidence="2 3">M.o.H.</strain>
    </source>
</reference>
<accession>A0A2A2H1N9</accession>
<dbReference type="InterPro" id="IPR011041">
    <property type="entry name" value="Quinoprot_gluc/sorb_DH_b-prop"/>
</dbReference>
<name>A0A2A2H1N9_METBR</name>
<evidence type="ECO:0000259" key="1">
    <source>
        <dbReference type="Pfam" id="PF07995"/>
    </source>
</evidence>
<dbReference type="OrthoDB" id="6744at2157"/>
<sequence length="446" mass="49832">MDNDIEKRWWVFPRFKIELMVSGLDLPVNLAFVPNPTDEPHEPLLYVTELYGKVKAITNDWKVHTYAENLLNYKANHEFPGTGESGVTGICVEPQTGDLFITMLYEENGEPKNKLIRTKSKNGLKIDSTETLLDNIPSIKAAHQIQAVTVGFDGKLYVNLGEGMVHPEVAQDDNELRGKVLRMNLDGSIPEDNPDPDSLVYAKGFRNPFGATWRKSDKSLYISDNGPAYDDRIAKVEAGKNYGWPQSMRENSLFWWHFTHGPTALAFMQNDEFPFDFEDELFVALFGGSYVKGESIKGKKIIKMKLNDDATSVKSYDEFVRYIGESAASPCGLAFGPGGLYFTDLHGEENGLARASSGNIYRVTSIIKGEGEIIVPYTKSNADKCLCPGCPTLNECMRNRNQRLFCAGGKTECELERKGCLCGECPIESEYGLTEFYYCDEGAAKK</sequence>